<protein>
    <submittedName>
        <fullName evidence="2">Uncharacterized protein</fullName>
    </submittedName>
</protein>
<keyword evidence="3" id="KW-1185">Reference proteome</keyword>
<sequence>MVIVTGYISRDSLLEESLVSSVYFCSFTSPISFHFSLFVMGLNILAFLTLGYTNCLFSSSSPCVSCLCVIVYQIIINSY</sequence>
<keyword evidence="1" id="KW-1133">Transmembrane helix</keyword>
<evidence type="ECO:0000313" key="2">
    <source>
        <dbReference type="EMBL" id="KDO77397.1"/>
    </source>
</evidence>
<feature type="transmembrane region" description="Helical" evidence="1">
    <location>
        <begin position="20"/>
        <end position="48"/>
    </location>
</feature>
<dbReference type="EMBL" id="KK784880">
    <property type="protein sequence ID" value="KDO77397.1"/>
    <property type="molecule type" value="Genomic_DNA"/>
</dbReference>
<accession>A0A067GPN5</accession>
<organism evidence="2 3">
    <name type="scientific">Citrus sinensis</name>
    <name type="common">Sweet orange</name>
    <name type="synonym">Citrus aurantium var. sinensis</name>
    <dbReference type="NCBI Taxonomy" id="2711"/>
    <lineage>
        <taxon>Eukaryota</taxon>
        <taxon>Viridiplantae</taxon>
        <taxon>Streptophyta</taxon>
        <taxon>Embryophyta</taxon>
        <taxon>Tracheophyta</taxon>
        <taxon>Spermatophyta</taxon>
        <taxon>Magnoliopsida</taxon>
        <taxon>eudicotyledons</taxon>
        <taxon>Gunneridae</taxon>
        <taxon>Pentapetalae</taxon>
        <taxon>rosids</taxon>
        <taxon>malvids</taxon>
        <taxon>Sapindales</taxon>
        <taxon>Rutaceae</taxon>
        <taxon>Aurantioideae</taxon>
        <taxon>Citrus</taxon>
    </lineage>
</organism>
<name>A0A067GPN5_CITSI</name>
<feature type="transmembrane region" description="Helical" evidence="1">
    <location>
        <begin position="55"/>
        <end position="76"/>
    </location>
</feature>
<keyword evidence="1" id="KW-0812">Transmembrane</keyword>
<dbReference type="Proteomes" id="UP000027120">
    <property type="component" value="Unassembled WGS sequence"/>
</dbReference>
<gene>
    <name evidence="2" type="ORF">CISIN_1g038782mg</name>
</gene>
<keyword evidence="1" id="KW-0472">Membrane</keyword>
<dbReference type="AlphaFoldDB" id="A0A067GPN5"/>
<evidence type="ECO:0000313" key="3">
    <source>
        <dbReference type="Proteomes" id="UP000027120"/>
    </source>
</evidence>
<evidence type="ECO:0000256" key="1">
    <source>
        <dbReference type="SAM" id="Phobius"/>
    </source>
</evidence>
<reference evidence="2 3" key="1">
    <citation type="submission" date="2014-04" db="EMBL/GenBank/DDBJ databases">
        <authorList>
            <consortium name="International Citrus Genome Consortium"/>
            <person name="Gmitter F."/>
            <person name="Chen C."/>
            <person name="Farmerie W."/>
            <person name="Harkins T."/>
            <person name="Desany B."/>
            <person name="Mohiuddin M."/>
            <person name="Kodira C."/>
            <person name="Borodovsky M."/>
            <person name="Lomsadze A."/>
            <person name="Burns P."/>
            <person name="Jenkins J."/>
            <person name="Prochnik S."/>
            <person name="Shu S."/>
            <person name="Chapman J."/>
            <person name="Pitluck S."/>
            <person name="Schmutz J."/>
            <person name="Rokhsar D."/>
        </authorList>
    </citation>
    <scope>NUCLEOTIDE SEQUENCE</scope>
</reference>
<proteinExistence type="predicted"/>